<dbReference type="InterPro" id="IPR012910">
    <property type="entry name" value="Plug_dom"/>
</dbReference>
<feature type="domain" description="TonB-dependent receptor plug" evidence="12">
    <location>
        <begin position="52"/>
        <end position="152"/>
    </location>
</feature>
<evidence type="ECO:0000256" key="5">
    <source>
        <dbReference type="ARBA" id="ARBA00023077"/>
    </source>
</evidence>
<keyword evidence="7 8" id="KW-0998">Cell outer membrane</keyword>
<reference evidence="13 14" key="1">
    <citation type="submission" date="2022-04" db="EMBL/GenBank/DDBJ databases">
        <title>Genome sequence of soybean root-associated Caulobacter segnis RL271.</title>
        <authorList>
            <person name="Longley R."/>
            <person name="Bonito G."/>
            <person name="Trigodet F."/>
            <person name="Crosson S."/>
            <person name="Fiebig A."/>
        </authorList>
    </citation>
    <scope>NUCLEOTIDE SEQUENCE [LARGE SCALE GENOMIC DNA]</scope>
    <source>
        <strain evidence="13 14">RL271</strain>
    </source>
</reference>
<evidence type="ECO:0000259" key="11">
    <source>
        <dbReference type="Pfam" id="PF00593"/>
    </source>
</evidence>
<keyword evidence="14" id="KW-1185">Reference proteome</keyword>
<organism evidence="13 14">
    <name type="scientific">Caulobacter segnis</name>
    <dbReference type="NCBI Taxonomy" id="88688"/>
    <lineage>
        <taxon>Bacteria</taxon>
        <taxon>Pseudomonadati</taxon>
        <taxon>Pseudomonadota</taxon>
        <taxon>Alphaproteobacteria</taxon>
        <taxon>Caulobacterales</taxon>
        <taxon>Caulobacteraceae</taxon>
        <taxon>Caulobacter</taxon>
    </lineage>
</organism>
<proteinExistence type="inferred from homology"/>
<keyword evidence="4 8" id="KW-0812">Transmembrane</keyword>
<evidence type="ECO:0000256" key="4">
    <source>
        <dbReference type="ARBA" id="ARBA00022692"/>
    </source>
</evidence>
<keyword evidence="2 8" id="KW-0813">Transport</keyword>
<feature type="chain" id="PRO_5047076016" evidence="10">
    <location>
        <begin position="27"/>
        <end position="665"/>
    </location>
</feature>
<dbReference type="Gene3D" id="2.170.130.10">
    <property type="entry name" value="TonB-dependent receptor, plug domain"/>
    <property type="match status" value="1"/>
</dbReference>
<dbReference type="Pfam" id="PF00593">
    <property type="entry name" value="TonB_dep_Rec_b-barrel"/>
    <property type="match status" value="1"/>
</dbReference>
<keyword evidence="10" id="KW-0732">Signal</keyword>
<evidence type="ECO:0000256" key="9">
    <source>
        <dbReference type="RuleBase" id="RU003357"/>
    </source>
</evidence>
<evidence type="ECO:0000256" key="7">
    <source>
        <dbReference type="ARBA" id="ARBA00023237"/>
    </source>
</evidence>
<gene>
    <name evidence="13" type="ORF">MZV50_15025</name>
</gene>
<name>A0ABY4ZPH6_9CAUL</name>
<dbReference type="PROSITE" id="PS52016">
    <property type="entry name" value="TONB_DEPENDENT_REC_3"/>
    <property type="match status" value="1"/>
</dbReference>
<evidence type="ECO:0000256" key="10">
    <source>
        <dbReference type="SAM" id="SignalP"/>
    </source>
</evidence>
<dbReference type="PANTHER" id="PTHR30069:SF40">
    <property type="entry name" value="TONB-DEPENDENT RECEPTOR NMB0964-RELATED"/>
    <property type="match status" value="1"/>
</dbReference>
<evidence type="ECO:0000313" key="14">
    <source>
        <dbReference type="Proteomes" id="UP001057520"/>
    </source>
</evidence>
<evidence type="ECO:0000259" key="12">
    <source>
        <dbReference type="Pfam" id="PF07715"/>
    </source>
</evidence>
<evidence type="ECO:0000256" key="2">
    <source>
        <dbReference type="ARBA" id="ARBA00022448"/>
    </source>
</evidence>
<dbReference type="SUPFAM" id="SSF56935">
    <property type="entry name" value="Porins"/>
    <property type="match status" value="1"/>
</dbReference>
<keyword evidence="3 8" id="KW-1134">Transmembrane beta strand</keyword>
<dbReference type="Gene3D" id="2.40.170.20">
    <property type="entry name" value="TonB-dependent receptor, beta-barrel domain"/>
    <property type="match status" value="1"/>
</dbReference>
<evidence type="ECO:0000313" key="13">
    <source>
        <dbReference type="EMBL" id="USQ93927.1"/>
    </source>
</evidence>
<dbReference type="InterPro" id="IPR000531">
    <property type="entry name" value="Beta-barrel_TonB"/>
</dbReference>
<feature type="signal peptide" evidence="10">
    <location>
        <begin position="1"/>
        <end position="26"/>
    </location>
</feature>
<dbReference type="Proteomes" id="UP001057520">
    <property type="component" value="Chromosome"/>
</dbReference>
<evidence type="ECO:0000256" key="8">
    <source>
        <dbReference type="PROSITE-ProRule" id="PRU01360"/>
    </source>
</evidence>
<sequence length="665" mass="69298">MLRLRTMLLTAAGAGVLLAAASQASAQDLGHSVSEVVITASPLAGDPDRFATIVEQVSRDQVLSNGGASLADALRNVPGVAGTGFAAGASRPVIRGMDAQRVKLAENGLSSSDVSDVGPDHGVPIDPLAAQQIEVVRGAATLRYGSQAIGGVVNVINNRIPLKPIDGIEGEATTAYSTGAATGEGTVSLDAGQGPFAVHLDGFGRRASNYQTPDGVQPNSFFRGNGYSGGASYFFGDDSRVGASGTHYEARYGIPSDDTFIRMKQDKGALGGSFKFGQGVLQRINVDAGYANYTHSEIDPEGNQVLSTFNNKEWDGRMEALFGATGPLSASALGVQFQDRKFSALGEGANYLLPTHTQSAAAFAFVEAPVGALQFQGAARVEHVKIDGTPASGVETSRDYTPFSVSAGFTYDATDALRLGLTAASAARAPAQTELFARGPHDGPATFETGDPGLKIERANSLEATARYKLGSEGRIEASAWGAHFDNYIYGALTGRTCDDDGICAAGGAGDLKELNYGQRDANFWGVEAKAFFPLTTVAGGKLSGQVLGDYVRAKFTGGGGDVPRIQPGRFGGGLDWANDSIDASFLVLAVSSQDHVGVADLATDGYTSVDAQVRWRPFKAKPGLELLLVGHNLADETIRNATALNKDSVLMPGRDVRLVLSAKF</sequence>
<dbReference type="InterPro" id="IPR036942">
    <property type="entry name" value="Beta-barrel_TonB_sf"/>
</dbReference>
<dbReference type="PANTHER" id="PTHR30069">
    <property type="entry name" value="TONB-DEPENDENT OUTER MEMBRANE RECEPTOR"/>
    <property type="match status" value="1"/>
</dbReference>
<comment type="similarity">
    <text evidence="8 9">Belongs to the TonB-dependent receptor family.</text>
</comment>
<accession>A0ABY4ZPH6</accession>
<dbReference type="EMBL" id="CP096040">
    <property type="protein sequence ID" value="USQ93927.1"/>
    <property type="molecule type" value="Genomic_DNA"/>
</dbReference>
<dbReference type="InterPro" id="IPR039426">
    <property type="entry name" value="TonB-dep_rcpt-like"/>
</dbReference>
<protein>
    <submittedName>
        <fullName evidence="13">TonB-dependent receptor</fullName>
    </submittedName>
</protein>
<keyword evidence="13" id="KW-0675">Receptor</keyword>
<feature type="domain" description="TonB-dependent receptor-like beta-barrel" evidence="11">
    <location>
        <begin position="199"/>
        <end position="618"/>
    </location>
</feature>
<comment type="subcellular location">
    <subcellularLocation>
        <location evidence="1 8">Cell outer membrane</location>
        <topology evidence="1 8">Multi-pass membrane protein</topology>
    </subcellularLocation>
</comment>
<keyword evidence="5 9" id="KW-0798">TonB box</keyword>
<evidence type="ECO:0000256" key="3">
    <source>
        <dbReference type="ARBA" id="ARBA00022452"/>
    </source>
</evidence>
<evidence type="ECO:0000256" key="6">
    <source>
        <dbReference type="ARBA" id="ARBA00023136"/>
    </source>
</evidence>
<keyword evidence="6 8" id="KW-0472">Membrane</keyword>
<evidence type="ECO:0000256" key="1">
    <source>
        <dbReference type="ARBA" id="ARBA00004571"/>
    </source>
</evidence>
<dbReference type="Pfam" id="PF07715">
    <property type="entry name" value="Plug"/>
    <property type="match status" value="1"/>
</dbReference>
<dbReference type="InterPro" id="IPR037066">
    <property type="entry name" value="Plug_dom_sf"/>
</dbReference>